<dbReference type="InterPro" id="IPR011050">
    <property type="entry name" value="Pectin_lyase_fold/virulence"/>
</dbReference>
<evidence type="ECO:0000256" key="7">
    <source>
        <dbReference type="ARBA" id="ARBA00023237"/>
    </source>
</evidence>
<keyword evidence="4" id="KW-0964">Secreted</keyword>
<sequence>MSLSRITASCLRAAALAGLLGSCLVVVTTAPASAAAITVTTTADVVNGGDGLTSLREAFSTASANGADDVITLGAGLTYALSVCSGPLTHADSHELIVQGNNSTIEQTCDAKGIVDSTSHDGRLELQDLAIDGGPNTTNTALEGAAVRSDSELLLNNVEVRDVLSPGGSVVWSSFGHGITPYRMTLLGGSLHDNTGSVVSCDNCSLAVNGTTISNNTGSGMSLVDGYPVDIQNASIENNTRTGITNTGQGFAANKMTVDLTSIYGNGRAGILCSNCGSLSMYSTNVANNGLTAADARGGISFTASKRGNGSTGISGLLSTVTGNKSTQPGGGISLTPVLIEAAGVTPDVGLDRVLVENNQSVGGGGGVWLGFGALHMYKGSLIGNSTTGGNGGGAGTIDATGPFDLSFDETPIDHNSATGDGGGIYAQAITDLRIDRTGLSNNTAGGNGGGAKVVNSYSVTLDDMAVDDNTAANGAGLDIATENLGGSKVTFAGNVATGTGGGARVSAVAANFLNSTFSGNTAATGGGLAITNGAVATLTHVTMADDQATTGAHVAAVPAAQVRTEKSAIVLPKAGTSCAGIGGAFAGTSLGFSVRRDASCGSVASDLVTADDPQLAALGGGGFGRVRVPAATSPLGGRVPVANCLVEDDQRMTARPAGANCEAGSVEIVEAPGPAAALTALIAEVKALHLAKAVEASLVSKLEAARVAVQKNQRPAAKTLLTAFVIEVRVLAAKKVVPAAAASQLVAKATAIKNSL</sequence>
<dbReference type="SUPFAM" id="SSF51126">
    <property type="entry name" value="Pectin lyase-like"/>
    <property type="match status" value="2"/>
</dbReference>
<gene>
    <name evidence="9" type="ORF">HDA39_000632</name>
</gene>
<dbReference type="Gene3D" id="2.160.20.10">
    <property type="entry name" value="Single-stranded right-handed beta-helix, Pectin lyase-like"/>
    <property type="match status" value="1"/>
</dbReference>
<evidence type="ECO:0000256" key="8">
    <source>
        <dbReference type="SAM" id="SignalP"/>
    </source>
</evidence>
<dbReference type="PANTHER" id="PTHR11319:SF35">
    <property type="entry name" value="OUTER MEMBRANE PROTEIN PMPC-RELATED"/>
    <property type="match status" value="1"/>
</dbReference>
<dbReference type="EMBL" id="JACHMY010000001">
    <property type="protein sequence ID" value="MBB5833898.1"/>
    <property type="molecule type" value="Genomic_DNA"/>
</dbReference>
<protein>
    <recommendedName>
        <fullName evidence="11">Right-handed parallel beta-helix repeat-containing protein</fullName>
    </recommendedName>
</protein>
<evidence type="ECO:0000256" key="1">
    <source>
        <dbReference type="ARBA" id="ARBA00004196"/>
    </source>
</evidence>
<dbReference type="RefSeq" id="WP_184793733.1">
    <property type="nucleotide sequence ID" value="NZ_JACHMY010000001.1"/>
</dbReference>
<keyword evidence="10" id="KW-1185">Reference proteome</keyword>
<evidence type="ECO:0008006" key="11">
    <source>
        <dbReference type="Google" id="ProtNLM"/>
    </source>
</evidence>
<dbReference type="GO" id="GO:0005576">
    <property type="term" value="C:extracellular region"/>
    <property type="evidence" value="ECO:0007669"/>
    <property type="project" value="UniProtKB-SubCell"/>
</dbReference>
<comment type="subcellular location">
    <subcellularLocation>
        <location evidence="1">Cell envelope</location>
    </subcellularLocation>
    <subcellularLocation>
        <location evidence="2">Cell outer membrane</location>
    </subcellularLocation>
    <subcellularLocation>
        <location evidence="3">Secreted</location>
    </subcellularLocation>
</comment>
<accession>A0A7W9MSH3</accession>
<feature type="chain" id="PRO_5030629232" description="Right-handed parallel beta-helix repeat-containing protein" evidence="8">
    <location>
        <begin position="35"/>
        <end position="757"/>
    </location>
</feature>
<dbReference type="GO" id="GO:0009279">
    <property type="term" value="C:cell outer membrane"/>
    <property type="evidence" value="ECO:0007669"/>
    <property type="project" value="UniProtKB-SubCell"/>
</dbReference>
<dbReference type="NCBIfam" id="TIGR01376">
    <property type="entry name" value="POMP_repeat"/>
    <property type="match status" value="1"/>
</dbReference>
<reference evidence="9 10" key="1">
    <citation type="submission" date="2020-08" db="EMBL/GenBank/DDBJ databases">
        <title>Sequencing the genomes of 1000 actinobacteria strains.</title>
        <authorList>
            <person name="Klenk H.-P."/>
        </authorList>
    </citation>
    <scope>NUCLEOTIDE SEQUENCE [LARGE SCALE GENOMIC DNA]</scope>
    <source>
        <strain evidence="9 10">DSM 28967</strain>
    </source>
</reference>
<dbReference type="PANTHER" id="PTHR11319">
    <property type="entry name" value="G PROTEIN-COUPLED RECEPTOR-RELATED"/>
    <property type="match status" value="1"/>
</dbReference>
<dbReference type="SMART" id="SM00710">
    <property type="entry name" value="PbH1"/>
    <property type="match status" value="8"/>
</dbReference>
<keyword evidence="7" id="KW-0998">Cell outer membrane</keyword>
<evidence type="ECO:0000256" key="4">
    <source>
        <dbReference type="ARBA" id="ARBA00022525"/>
    </source>
</evidence>
<dbReference type="InterPro" id="IPR003368">
    <property type="entry name" value="POMP_repeat"/>
</dbReference>
<dbReference type="Proteomes" id="UP000549971">
    <property type="component" value="Unassembled WGS sequence"/>
</dbReference>
<evidence type="ECO:0000313" key="10">
    <source>
        <dbReference type="Proteomes" id="UP000549971"/>
    </source>
</evidence>
<feature type="signal peptide" evidence="8">
    <location>
        <begin position="1"/>
        <end position="34"/>
    </location>
</feature>
<evidence type="ECO:0000256" key="2">
    <source>
        <dbReference type="ARBA" id="ARBA00004442"/>
    </source>
</evidence>
<organism evidence="9 10">
    <name type="scientific">Kribbella italica</name>
    <dbReference type="NCBI Taxonomy" id="1540520"/>
    <lineage>
        <taxon>Bacteria</taxon>
        <taxon>Bacillati</taxon>
        <taxon>Actinomycetota</taxon>
        <taxon>Actinomycetes</taxon>
        <taxon>Propionibacteriales</taxon>
        <taxon>Kribbellaceae</taxon>
        <taxon>Kribbella</taxon>
    </lineage>
</organism>
<evidence type="ECO:0000256" key="6">
    <source>
        <dbReference type="ARBA" id="ARBA00023136"/>
    </source>
</evidence>
<evidence type="ECO:0000256" key="5">
    <source>
        <dbReference type="ARBA" id="ARBA00022729"/>
    </source>
</evidence>
<evidence type="ECO:0000313" key="9">
    <source>
        <dbReference type="EMBL" id="MBB5833898.1"/>
    </source>
</evidence>
<dbReference type="InterPro" id="IPR006626">
    <property type="entry name" value="PbH1"/>
</dbReference>
<name>A0A7W9MSH3_9ACTN</name>
<dbReference type="PROSITE" id="PS51257">
    <property type="entry name" value="PROKAR_LIPOPROTEIN"/>
    <property type="match status" value="1"/>
</dbReference>
<comment type="caution">
    <text evidence="9">The sequence shown here is derived from an EMBL/GenBank/DDBJ whole genome shotgun (WGS) entry which is preliminary data.</text>
</comment>
<evidence type="ECO:0000256" key="3">
    <source>
        <dbReference type="ARBA" id="ARBA00004613"/>
    </source>
</evidence>
<dbReference type="InterPro" id="IPR012334">
    <property type="entry name" value="Pectin_lyas_fold"/>
</dbReference>
<keyword evidence="5 8" id="KW-0732">Signal</keyword>
<keyword evidence="6" id="KW-0472">Membrane</keyword>
<proteinExistence type="predicted"/>
<dbReference type="AlphaFoldDB" id="A0A7W9MSH3"/>